<keyword evidence="1" id="KW-0472">Membrane</keyword>
<sequence>MKNANYVVVFVISVLIVLVYIALSRNSAEIAHPTVERTKKVAADDTNLSTQSQATLIRQLTDLLLYRLSQPNNAEKILFTESCDTVASKSELACTDYSCPRGINPDPAARVKNMLMSPNLSLTTDQRELILTMGRTIPESDVIILSASSENHYDEMQAMFQNLHTVVYHNMANFTMVLFDIGLTKEQRSTASIVKARKYLVYQDASVRWLNDFHITFDRTNKYGHQMFRYRNSIRSTLNTYQQMFQFMDEDPCTFTPYPEFHATSMLHKNDQLVIKTVLEPWARCALEETCMCPVEPSKSIVCKRDSFIQHRCHRFDLSAITLIMGKMYGDDIYRFLAPAGDTVGKKCVKFTADKNPNYFKN</sequence>
<evidence type="ECO:0000256" key="1">
    <source>
        <dbReference type="SAM" id="Phobius"/>
    </source>
</evidence>
<protein>
    <submittedName>
        <fullName evidence="2">Uncharacterized protein</fullName>
    </submittedName>
</protein>
<evidence type="ECO:0000313" key="2">
    <source>
        <dbReference type="EnsemblMetazoa" id="BGLB026407-PA"/>
    </source>
</evidence>
<proteinExistence type="predicted"/>
<name>A0A2C9L2P1_BIOGL</name>
<dbReference type="VEuPathDB" id="VectorBase:BGLB026407"/>
<dbReference type="PANTHER" id="PTHR31389:SF4">
    <property type="entry name" value="LD39211P"/>
    <property type="match status" value="1"/>
</dbReference>
<evidence type="ECO:0000313" key="3">
    <source>
        <dbReference type="Proteomes" id="UP000076420"/>
    </source>
</evidence>
<gene>
    <name evidence="2" type="primary">106056782</name>
</gene>
<feature type="transmembrane region" description="Helical" evidence="1">
    <location>
        <begin position="6"/>
        <end position="23"/>
    </location>
</feature>
<dbReference type="Proteomes" id="UP000076420">
    <property type="component" value="Unassembled WGS sequence"/>
</dbReference>
<dbReference type="EnsemblMetazoa" id="BGLB026407-RA">
    <property type="protein sequence ID" value="BGLB026407-PA"/>
    <property type="gene ID" value="BGLB026407"/>
</dbReference>
<keyword evidence="1" id="KW-1133">Transmembrane helix</keyword>
<dbReference type="VEuPathDB" id="VectorBase:BGLAX_041639"/>
<dbReference type="OrthoDB" id="5954868at2759"/>
<dbReference type="PANTHER" id="PTHR31389">
    <property type="entry name" value="LD39211P"/>
    <property type="match status" value="1"/>
</dbReference>
<keyword evidence="1" id="KW-0812">Transmembrane</keyword>
<dbReference type="AlphaFoldDB" id="A0A2C9L2P1"/>
<reference evidence="2" key="1">
    <citation type="submission" date="2020-05" db="UniProtKB">
        <authorList>
            <consortium name="EnsemblMetazoa"/>
        </authorList>
    </citation>
    <scope>IDENTIFICATION</scope>
    <source>
        <strain evidence="2">BB02</strain>
    </source>
</reference>
<accession>A0A2C9L2P1</accession>
<organism evidence="2 3">
    <name type="scientific">Biomphalaria glabrata</name>
    <name type="common">Bloodfluke planorb</name>
    <name type="synonym">Freshwater snail</name>
    <dbReference type="NCBI Taxonomy" id="6526"/>
    <lineage>
        <taxon>Eukaryota</taxon>
        <taxon>Metazoa</taxon>
        <taxon>Spiralia</taxon>
        <taxon>Lophotrochozoa</taxon>
        <taxon>Mollusca</taxon>
        <taxon>Gastropoda</taxon>
        <taxon>Heterobranchia</taxon>
        <taxon>Euthyneura</taxon>
        <taxon>Panpulmonata</taxon>
        <taxon>Hygrophila</taxon>
        <taxon>Lymnaeoidea</taxon>
        <taxon>Planorbidae</taxon>
        <taxon>Biomphalaria</taxon>
    </lineage>
</organism>